<feature type="transmembrane region" description="Helical" evidence="7">
    <location>
        <begin position="329"/>
        <end position="351"/>
    </location>
</feature>
<dbReference type="Gene3D" id="1.10.287.1260">
    <property type="match status" value="1"/>
</dbReference>
<dbReference type="SUPFAM" id="SSF82689">
    <property type="entry name" value="Mechanosensitive channel protein MscS (YggB), C-terminal domain"/>
    <property type="match status" value="1"/>
</dbReference>
<gene>
    <name evidence="11" type="ORF">BZG00_02020</name>
</gene>
<dbReference type="InterPro" id="IPR023408">
    <property type="entry name" value="MscS_beta-dom_sf"/>
</dbReference>
<keyword evidence="5 7" id="KW-1133">Transmembrane helix</keyword>
<keyword evidence="4 7" id="KW-0812">Transmembrane</keyword>
<dbReference type="GO" id="GO:0008381">
    <property type="term" value="F:mechanosensitive monoatomic ion channel activity"/>
    <property type="evidence" value="ECO:0007669"/>
    <property type="project" value="InterPro"/>
</dbReference>
<dbReference type="EMBL" id="MUEK01000001">
    <property type="protein sequence ID" value="OOE41812.1"/>
    <property type="molecule type" value="Genomic_DNA"/>
</dbReference>
<dbReference type="Pfam" id="PF21088">
    <property type="entry name" value="MS_channel_1st"/>
    <property type="match status" value="1"/>
</dbReference>
<dbReference type="InterPro" id="IPR049142">
    <property type="entry name" value="MS_channel_1st"/>
</dbReference>
<reference evidence="11 12" key="1">
    <citation type="journal article" date="2017" name="Genome Announc.">
        <title>Draft Genome Sequences of Salinivibrio proteolyticus, Salinivibrio sharmensis, Salinivibrio siamensis, Salinivibrio costicola subsp. alcaliphilus, Salinivibrio costicola subsp. vallismortis, and 29 New Isolates Belonging to the Genus Salinivibrio.</title>
        <authorList>
            <person name="Lopez-Hermoso C."/>
            <person name="de la Haba R.R."/>
            <person name="Sanchez-Porro C."/>
            <person name="Bayliss S.C."/>
            <person name="Feil E.J."/>
            <person name="Ventosa A."/>
        </authorList>
    </citation>
    <scope>NUCLEOTIDE SEQUENCE [LARGE SCALE GENOMIC DNA]</scope>
    <source>
        <strain evidence="11 12">AL184</strain>
    </source>
</reference>
<organism evidence="11 12">
    <name type="scientific">Salinivibrio kushneri</name>
    <dbReference type="NCBI Taxonomy" id="1908198"/>
    <lineage>
        <taxon>Bacteria</taxon>
        <taxon>Pseudomonadati</taxon>
        <taxon>Pseudomonadota</taxon>
        <taxon>Gammaproteobacteria</taxon>
        <taxon>Vibrionales</taxon>
        <taxon>Vibrionaceae</taxon>
        <taxon>Salinivibrio</taxon>
    </lineage>
</organism>
<keyword evidence="7" id="KW-0407">Ion channel</keyword>
<accession>A0AB36K3K0</accession>
<comment type="caution">
    <text evidence="7">Lacks conserved residue(s) required for the propagation of feature annotation.</text>
</comment>
<comment type="caution">
    <text evidence="11">The sequence shown here is derived from an EMBL/GenBank/DDBJ whole genome shotgun (WGS) entry which is preliminary data.</text>
</comment>
<comment type="subcellular location">
    <subcellularLocation>
        <location evidence="7">Cell inner membrane</location>
        <topology evidence="7">Multi-pass membrane protein</topology>
    </subcellularLocation>
    <subcellularLocation>
        <location evidence="1">Cell membrane</location>
        <topology evidence="1">Multi-pass membrane protein</topology>
    </subcellularLocation>
</comment>
<dbReference type="InterPro" id="IPR045275">
    <property type="entry name" value="MscS_archaea/bacteria_type"/>
</dbReference>
<name>A0AB36K3K0_9GAMM</name>
<dbReference type="PANTHER" id="PTHR30221:SF1">
    <property type="entry name" value="SMALL-CONDUCTANCE MECHANOSENSITIVE CHANNEL"/>
    <property type="match status" value="1"/>
</dbReference>
<evidence type="ECO:0000256" key="5">
    <source>
        <dbReference type="ARBA" id="ARBA00022989"/>
    </source>
</evidence>
<dbReference type="Pfam" id="PF00924">
    <property type="entry name" value="MS_channel_2nd"/>
    <property type="match status" value="1"/>
</dbReference>
<keyword evidence="12" id="KW-1185">Reference proteome</keyword>
<evidence type="ECO:0000313" key="12">
    <source>
        <dbReference type="Proteomes" id="UP000189021"/>
    </source>
</evidence>
<dbReference type="RefSeq" id="WP_077658783.1">
    <property type="nucleotide sequence ID" value="NZ_CP040021.1"/>
</dbReference>
<dbReference type="Gene3D" id="3.30.70.100">
    <property type="match status" value="1"/>
</dbReference>
<dbReference type="InterPro" id="IPR010920">
    <property type="entry name" value="LSM_dom_sf"/>
</dbReference>
<evidence type="ECO:0000256" key="4">
    <source>
        <dbReference type="ARBA" id="ARBA00022692"/>
    </source>
</evidence>
<dbReference type="InterPro" id="IPR011066">
    <property type="entry name" value="MscS_channel_C_sf"/>
</dbReference>
<feature type="domain" description="Mechanosensitive ion channel MscS C-terminal" evidence="9">
    <location>
        <begin position="451"/>
        <end position="533"/>
    </location>
</feature>
<comment type="function">
    <text evidence="7">Mechanosensitive channel that participates in the regulation of osmotic pressure changes within the cell, opening in response to stretch forces in the membrane lipid bilayer, without the need for other proteins. Contributes to normal resistance to hypoosmotic shock. Forms an ion channel of 1.0 nanosiemens conductance with a slight preference for anions.</text>
</comment>
<dbReference type="SUPFAM" id="SSF50182">
    <property type="entry name" value="Sm-like ribonucleoproteins"/>
    <property type="match status" value="1"/>
</dbReference>
<comment type="subunit">
    <text evidence="7">Homoheptamer.</text>
</comment>
<dbReference type="InterPro" id="IPR011014">
    <property type="entry name" value="MscS_channel_TM-2"/>
</dbReference>
<dbReference type="AlphaFoldDB" id="A0AB36K3K0"/>
<comment type="similarity">
    <text evidence="2 7">Belongs to the MscS (TC 1.A.23) family.</text>
</comment>
<dbReference type="InterPro" id="IPR006685">
    <property type="entry name" value="MscS_channel_2nd"/>
</dbReference>
<dbReference type="InterPro" id="IPR049278">
    <property type="entry name" value="MS_channel_C"/>
</dbReference>
<evidence type="ECO:0000256" key="3">
    <source>
        <dbReference type="ARBA" id="ARBA00022475"/>
    </source>
</evidence>
<keyword evidence="3" id="KW-1003">Cell membrane</keyword>
<evidence type="ECO:0000256" key="6">
    <source>
        <dbReference type="ARBA" id="ARBA00023136"/>
    </source>
</evidence>
<evidence type="ECO:0000259" key="10">
    <source>
        <dbReference type="Pfam" id="PF21088"/>
    </source>
</evidence>
<protein>
    <recommendedName>
        <fullName evidence="7">Small-conductance mechanosensitive channel</fullName>
    </recommendedName>
</protein>
<keyword evidence="6 7" id="KW-0472">Membrane</keyword>
<feature type="transmembrane region" description="Helical" evidence="7">
    <location>
        <begin position="290"/>
        <end position="308"/>
    </location>
</feature>
<sequence>MLVMVTTLLFLPLTYADQAPAPAESNVTSSEKTSLAHQIKRTKQYIQTLVESLEQAKGDDKDAIQLQLFSKNQELRELLANAINQQSLDNPQLVQLVTAQRRYTQDAYQYITARLNTLNEKITQASPEQRLPLINEYAELQQYLSTVFEASWENIRWLEQLDQPSQEPRNTLEQRLNQRLRLLSASIEYLRQQDTAQEKQIKSSPDSEKPALQLTQLNTQQRLTIATDGLKRTYQLADELGIETAEYKRQLFGVTGNITQDILDVDVAYSILSHWSENALNWAEDNAPQLVFQLIIFVLILLVAKLLARLTRSVVKSAVANKNFKFSQLMQDFFVSMSGKAVWVIGILVGLSQIGVNLTPVLTGFGIAGVIIGFALQDTLSNFAAGMMLLIYRPFDVGDFVYAGGVDGKVGNMSLVNTTIRTFDNQIIIVPNSKIWGDVIKNVTRERIRRVDMVFSIGYKDDLLRAEAVLTEIVQSHPAVLRTPEPMIKVHVLNTSSVDFIVRPWVKTDDYWDVYWDVTKTVKLRFDEEGISIPFPQQDVHLNWVSTAPEARSD</sequence>
<proteinExistence type="inferred from homology"/>
<evidence type="ECO:0000259" key="9">
    <source>
        <dbReference type="Pfam" id="PF21082"/>
    </source>
</evidence>
<dbReference type="SUPFAM" id="SSF82861">
    <property type="entry name" value="Mechanosensitive channel protein MscS (YggB), transmembrane region"/>
    <property type="match status" value="1"/>
</dbReference>
<dbReference type="PANTHER" id="PTHR30221">
    <property type="entry name" value="SMALL-CONDUCTANCE MECHANOSENSITIVE CHANNEL"/>
    <property type="match status" value="1"/>
</dbReference>
<dbReference type="GO" id="GO:0005886">
    <property type="term" value="C:plasma membrane"/>
    <property type="evidence" value="ECO:0007669"/>
    <property type="project" value="UniProtKB-SubCell"/>
</dbReference>
<keyword evidence="7" id="KW-0997">Cell inner membrane</keyword>
<dbReference type="Pfam" id="PF21082">
    <property type="entry name" value="MS_channel_3rd"/>
    <property type="match status" value="1"/>
</dbReference>
<feature type="domain" description="Mechanosensitive ion channel MscS" evidence="8">
    <location>
        <begin position="378"/>
        <end position="445"/>
    </location>
</feature>
<feature type="domain" description="Mechanosensitive ion channel transmembrane helices 2/3" evidence="10">
    <location>
        <begin position="342"/>
        <end position="377"/>
    </location>
</feature>
<keyword evidence="7" id="KW-0813">Transport</keyword>
<evidence type="ECO:0000256" key="2">
    <source>
        <dbReference type="ARBA" id="ARBA00008017"/>
    </source>
</evidence>
<evidence type="ECO:0000313" key="11">
    <source>
        <dbReference type="EMBL" id="OOE41812.1"/>
    </source>
</evidence>
<evidence type="ECO:0000259" key="8">
    <source>
        <dbReference type="Pfam" id="PF00924"/>
    </source>
</evidence>
<dbReference type="Gene3D" id="2.30.30.60">
    <property type="match status" value="1"/>
</dbReference>
<dbReference type="Proteomes" id="UP000189021">
    <property type="component" value="Unassembled WGS sequence"/>
</dbReference>
<keyword evidence="7" id="KW-0406">Ion transport</keyword>
<evidence type="ECO:0000256" key="1">
    <source>
        <dbReference type="ARBA" id="ARBA00004651"/>
    </source>
</evidence>
<evidence type="ECO:0000256" key="7">
    <source>
        <dbReference type="RuleBase" id="RU369025"/>
    </source>
</evidence>